<evidence type="ECO:0000256" key="3">
    <source>
        <dbReference type="ARBA" id="ARBA00022723"/>
    </source>
</evidence>
<protein>
    <recommendedName>
        <fullName evidence="8">M23ase beta-sheet core domain-containing protein</fullName>
    </recommendedName>
</protein>
<keyword evidence="4" id="KW-0378">Hydrolase</keyword>
<comment type="caution">
    <text evidence="9">The sequence shown here is derived from an EMBL/GenBank/DDBJ whole genome shotgun (WGS) entry which is preliminary data.</text>
</comment>
<name>A0AA37Q529_9BACT</name>
<dbReference type="RefSeq" id="WP_284349217.1">
    <property type="nucleotide sequence ID" value="NZ_BRXS01000002.1"/>
</dbReference>
<keyword evidence="6" id="KW-0482">Metalloprotease</keyword>
<feature type="region of interest" description="Disordered" evidence="7">
    <location>
        <begin position="100"/>
        <end position="134"/>
    </location>
</feature>
<dbReference type="SUPFAM" id="SSF51261">
    <property type="entry name" value="Duplicated hybrid motif"/>
    <property type="match status" value="1"/>
</dbReference>
<evidence type="ECO:0000313" key="10">
    <source>
        <dbReference type="Proteomes" id="UP001161325"/>
    </source>
</evidence>
<dbReference type="GO" id="GO:0006508">
    <property type="term" value="P:proteolysis"/>
    <property type="evidence" value="ECO:0007669"/>
    <property type="project" value="UniProtKB-KW"/>
</dbReference>
<evidence type="ECO:0000259" key="8">
    <source>
        <dbReference type="Pfam" id="PF01551"/>
    </source>
</evidence>
<evidence type="ECO:0000256" key="5">
    <source>
        <dbReference type="ARBA" id="ARBA00022833"/>
    </source>
</evidence>
<dbReference type="CDD" id="cd12797">
    <property type="entry name" value="M23_peptidase"/>
    <property type="match status" value="1"/>
</dbReference>
<gene>
    <name evidence="9" type="ORF">rosag_12850</name>
</gene>
<keyword evidence="5" id="KW-0862">Zinc</keyword>
<evidence type="ECO:0000256" key="1">
    <source>
        <dbReference type="ARBA" id="ARBA00001947"/>
    </source>
</evidence>
<feature type="compositionally biased region" description="Low complexity" evidence="7">
    <location>
        <begin position="118"/>
        <end position="134"/>
    </location>
</feature>
<reference evidence="9" key="1">
    <citation type="submission" date="2022-08" db="EMBL/GenBank/DDBJ databases">
        <title>Draft genome sequencing of Roseisolibacter agri AW1220.</title>
        <authorList>
            <person name="Tobiishi Y."/>
            <person name="Tonouchi A."/>
        </authorList>
    </citation>
    <scope>NUCLEOTIDE SEQUENCE</scope>
    <source>
        <strain evidence="9">AW1220</strain>
    </source>
</reference>
<dbReference type="InterPro" id="IPR050570">
    <property type="entry name" value="Cell_wall_metabolism_enzyme"/>
</dbReference>
<organism evidence="9 10">
    <name type="scientific">Roseisolibacter agri</name>
    <dbReference type="NCBI Taxonomy" id="2014610"/>
    <lineage>
        <taxon>Bacteria</taxon>
        <taxon>Pseudomonadati</taxon>
        <taxon>Gemmatimonadota</taxon>
        <taxon>Gemmatimonadia</taxon>
        <taxon>Gemmatimonadales</taxon>
        <taxon>Gemmatimonadaceae</taxon>
        <taxon>Roseisolibacter</taxon>
    </lineage>
</organism>
<dbReference type="Pfam" id="PF01551">
    <property type="entry name" value="Peptidase_M23"/>
    <property type="match status" value="1"/>
</dbReference>
<feature type="domain" description="M23ase beta-sheet core" evidence="8">
    <location>
        <begin position="174"/>
        <end position="267"/>
    </location>
</feature>
<feature type="compositionally biased region" description="Polar residues" evidence="7">
    <location>
        <begin position="103"/>
        <end position="117"/>
    </location>
</feature>
<evidence type="ECO:0000256" key="4">
    <source>
        <dbReference type="ARBA" id="ARBA00022801"/>
    </source>
</evidence>
<evidence type="ECO:0000256" key="2">
    <source>
        <dbReference type="ARBA" id="ARBA00022670"/>
    </source>
</evidence>
<dbReference type="InterPro" id="IPR011055">
    <property type="entry name" value="Dup_hybrid_motif"/>
</dbReference>
<proteinExistence type="predicted"/>
<evidence type="ECO:0000256" key="7">
    <source>
        <dbReference type="SAM" id="MobiDB-lite"/>
    </source>
</evidence>
<dbReference type="EMBL" id="BRXS01000002">
    <property type="protein sequence ID" value="GLC24772.1"/>
    <property type="molecule type" value="Genomic_DNA"/>
</dbReference>
<comment type="cofactor">
    <cofactor evidence="1">
        <name>Zn(2+)</name>
        <dbReference type="ChEBI" id="CHEBI:29105"/>
    </cofactor>
</comment>
<dbReference type="GO" id="GO:0046872">
    <property type="term" value="F:metal ion binding"/>
    <property type="evidence" value="ECO:0007669"/>
    <property type="project" value="UniProtKB-KW"/>
</dbReference>
<keyword evidence="3" id="KW-0479">Metal-binding</keyword>
<evidence type="ECO:0000256" key="6">
    <source>
        <dbReference type="ARBA" id="ARBA00023049"/>
    </source>
</evidence>
<keyword evidence="10" id="KW-1185">Reference proteome</keyword>
<dbReference type="PANTHER" id="PTHR21666">
    <property type="entry name" value="PEPTIDASE-RELATED"/>
    <property type="match status" value="1"/>
</dbReference>
<dbReference type="AlphaFoldDB" id="A0AA37Q529"/>
<dbReference type="Gene3D" id="2.70.70.10">
    <property type="entry name" value="Glucose Permease (Domain IIA)"/>
    <property type="match status" value="1"/>
</dbReference>
<dbReference type="Proteomes" id="UP001161325">
    <property type="component" value="Unassembled WGS sequence"/>
</dbReference>
<keyword evidence="2" id="KW-0645">Protease</keyword>
<dbReference type="GO" id="GO:0004222">
    <property type="term" value="F:metalloendopeptidase activity"/>
    <property type="evidence" value="ECO:0007669"/>
    <property type="project" value="TreeGrafter"/>
</dbReference>
<evidence type="ECO:0000313" key="9">
    <source>
        <dbReference type="EMBL" id="GLC24772.1"/>
    </source>
</evidence>
<dbReference type="InterPro" id="IPR016047">
    <property type="entry name" value="M23ase_b-sheet_dom"/>
</dbReference>
<dbReference type="PANTHER" id="PTHR21666:SF288">
    <property type="entry name" value="CELL DIVISION PROTEIN YTFB"/>
    <property type="match status" value="1"/>
</dbReference>
<sequence length="288" mass="28923">MLDARRSGRALTSVLGLLVALAALVVLVVVVGTRSGWIEVERGSGVVASAAGEVGAATHADSLNAGAPVTPPLGAPAMVPAPGTSGDSVGLPSVDPALRGMDSTVTTSGGSAPLDSTSGLGLPPGASAASAPPPAATASDLATLRGRMIVPVRGVAASALHDDFDQARGEGTRRHEALDILAPRGTPVVAATDGKVIKLFNSVAGGLTLYQSDAANRFVLLYGHLDRYEAGLREGAPLKQGQVIGYVGSTGNASAETPHLHFAVARSADPGRWWGSGTPVNPYPLLKP</sequence>
<accession>A0AA37Q529</accession>